<evidence type="ECO:0000313" key="4">
    <source>
        <dbReference type="Proteomes" id="UP000824133"/>
    </source>
</evidence>
<sequence length="202" mass="21289">MAVFVRPPTSDEMQYAGDVIRGKRRLDVVVYVIFALLGAVFGAAVGAAGTQANDQPLDLGFTLGCAAGFCVAFIVFAILIMSSIRSLQAVCRVWLPARVIVAVAAGAFALRVLDTVKFALIVGPTSIIQQVVTGGLGFMFALLLLNLGVRLVFLVYCMATGRDEDEIVTRSISADAEPANKDDKGDGSASGDSPISEQQSRD</sequence>
<feature type="transmembrane region" description="Helical" evidence="2">
    <location>
        <begin position="93"/>
        <end position="113"/>
    </location>
</feature>
<evidence type="ECO:0000256" key="1">
    <source>
        <dbReference type="SAM" id="MobiDB-lite"/>
    </source>
</evidence>
<feature type="transmembrane region" description="Helical" evidence="2">
    <location>
        <begin position="133"/>
        <end position="156"/>
    </location>
</feature>
<dbReference type="Proteomes" id="UP000824133">
    <property type="component" value="Unassembled WGS sequence"/>
</dbReference>
<evidence type="ECO:0000256" key="2">
    <source>
        <dbReference type="SAM" id="Phobius"/>
    </source>
</evidence>
<keyword evidence="2" id="KW-1133">Transmembrane helix</keyword>
<evidence type="ECO:0000313" key="3">
    <source>
        <dbReference type="EMBL" id="HIY79440.1"/>
    </source>
</evidence>
<reference evidence="3" key="1">
    <citation type="journal article" date="2021" name="PeerJ">
        <title>Extensive microbial diversity within the chicken gut microbiome revealed by metagenomics and culture.</title>
        <authorList>
            <person name="Gilroy R."/>
            <person name="Ravi A."/>
            <person name="Getino M."/>
            <person name="Pursley I."/>
            <person name="Horton D.L."/>
            <person name="Alikhan N.F."/>
            <person name="Baker D."/>
            <person name="Gharbi K."/>
            <person name="Hall N."/>
            <person name="Watson M."/>
            <person name="Adriaenssens E.M."/>
            <person name="Foster-Nyarko E."/>
            <person name="Jarju S."/>
            <person name="Secka A."/>
            <person name="Antonio M."/>
            <person name="Oren A."/>
            <person name="Chaudhuri R.R."/>
            <person name="La Ragione R."/>
            <person name="Hildebrand F."/>
            <person name="Pallen M.J."/>
        </authorList>
    </citation>
    <scope>NUCLEOTIDE SEQUENCE</scope>
    <source>
        <strain evidence="3">ChiHjej10B9-743</strain>
    </source>
</reference>
<reference evidence="3" key="2">
    <citation type="submission" date="2021-04" db="EMBL/GenBank/DDBJ databases">
        <authorList>
            <person name="Gilroy R."/>
        </authorList>
    </citation>
    <scope>NUCLEOTIDE SEQUENCE</scope>
    <source>
        <strain evidence="3">ChiHjej10B9-743</strain>
    </source>
</reference>
<keyword evidence="2" id="KW-0812">Transmembrane</keyword>
<feature type="transmembrane region" description="Helical" evidence="2">
    <location>
        <begin position="61"/>
        <end position="81"/>
    </location>
</feature>
<proteinExistence type="predicted"/>
<accession>A0A9D2CHC6</accession>
<feature type="transmembrane region" description="Helical" evidence="2">
    <location>
        <begin position="28"/>
        <end position="49"/>
    </location>
</feature>
<dbReference type="EMBL" id="DXCP01000025">
    <property type="protein sequence ID" value="HIY79440.1"/>
    <property type="molecule type" value="Genomic_DNA"/>
</dbReference>
<feature type="region of interest" description="Disordered" evidence="1">
    <location>
        <begin position="171"/>
        <end position="202"/>
    </location>
</feature>
<gene>
    <name evidence="3" type="ORF">IAA42_03290</name>
</gene>
<dbReference type="AlphaFoldDB" id="A0A9D2CHC6"/>
<organism evidence="3 4">
    <name type="scientific">Candidatus Olsenella excrementavium</name>
    <dbReference type="NCBI Taxonomy" id="2838709"/>
    <lineage>
        <taxon>Bacteria</taxon>
        <taxon>Bacillati</taxon>
        <taxon>Actinomycetota</taxon>
        <taxon>Coriobacteriia</taxon>
        <taxon>Coriobacteriales</taxon>
        <taxon>Atopobiaceae</taxon>
        <taxon>Olsenella</taxon>
    </lineage>
</organism>
<name>A0A9D2CHC6_9ACTN</name>
<protein>
    <submittedName>
        <fullName evidence="3">Uncharacterized protein</fullName>
    </submittedName>
</protein>
<keyword evidence="2" id="KW-0472">Membrane</keyword>
<comment type="caution">
    <text evidence="3">The sequence shown here is derived from an EMBL/GenBank/DDBJ whole genome shotgun (WGS) entry which is preliminary data.</text>
</comment>